<name>A0ABS8I0H8_9FIRM</name>
<evidence type="ECO:0000313" key="4">
    <source>
        <dbReference type="Proteomes" id="UP001165492"/>
    </source>
</evidence>
<feature type="coiled-coil region" evidence="1">
    <location>
        <begin position="227"/>
        <end position="254"/>
    </location>
</feature>
<accession>A0ABS8I0H8</accession>
<proteinExistence type="predicted"/>
<sequence>MNQYLSRDEKENLVRLMTLRVQLEKVIELYSGLKNVDKKFLSELRHARTRLEKSADIRLGYLDEQAKENLMVSISKLRIMFMATPEAIQANKDMLQLKSTLPIDVEDFQDWYGFVIEHSCKTCTKADYKECAARRVLSKYDVVPVDPEAKEKCQYSYASDLAPESAAPGLTEKPEFTNLGAELEVLRLMVSEYDRLKMVINDILHPNGDGPANPSMCDITAFIRSDWNRFAKEAQELRKQLEDLQAKYDLLAESNKVTQESGSAEEDLDLNGEDDVLPVTLALNNGLKTVMSLPKHMTECLIAEIKRPSRFSRSICAKFVDDEFVAIDMQEVVAMRVSGLADVEWSKPRPVQTQNTSTNEQERYRIECSCGAEYFANMYNGFPGGRTKGRCRECQSTVFADRQVDKIPDPSDGVEATLLTNRYFVIREPYQSREEDAPVSNPITPKSRELNVAPPDLRTIKNIGRDYIDPCRLLG</sequence>
<comment type="caution">
    <text evidence="3">The sequence shown here is derived from an EMBL/GenBank/DDBJ whole genome shotgun (WGS) entry which is preliminary data.</text>
</comment>
<dbReference type="Pfam" id="PF18892">
    <property type="entry name" value="DUF5651"/>
    <property type="match status" value="1"/>
</dbReference>
<dbReference type="InterPro" id="IPR043711">
    <property type="entry name" value="DUF5651"/>
</dbReference>
<feature type="domain" description="DUF5651" evidence="2">
    <location>
        <begin position="104"/>
        <end position="157"/>
    </location>
</feature>
<keyword evidence="4" id="KW-1185">Reference proteome</keyword>
<gene>
    <name evidence="3" type="ORF">LMF89_24060</name>
</gene>
<evidence type="ECO:0000259" key="2">
    <source>
        <dbReference type="Pfam" id="PF18892"/>
    </source>
</evidence>
<dbReference type="Proteomes" id="UP001165492">
    <property type="component" value="Unassembled WGS sequence"/>
</dbReference>
<organism evidence="3 4">
    <name type="scientific">Pelosinus baikalensis</name>
    <dbReference type="NCBI Taxonomy" id="2892015"/>
    <lineage>
        <taxon>Bacteria</taxon>
        <taxon>Bacillati</taxon>
        <taxon>Bacillota</taxon>
        <taxon>Negativicutes</taxon>
        <taxon>Selenomonadales</taxon>
        <taxon>Sporomusaceae</taxon>
        <taxon>Pelosinus</taxon>
    </lineage>
</organism>
<protein>
    <submittedName>
        <fullName evidence="3">DUF5651 domain-containing protein</fullName>
    </submittedName>
</protein>
<dbReference type="EMBL" id="JAJHJB010000065">
    <property type="protein sequence ID" value="MCC5468416.1"/>
    <property type="molecule type" value="Genomic_DNA"/>
</dbReference>
<evidence type="ECO:0000313" key="3">
    <source>
        <dbReference type="EMBL" id="MCC5468416.1"/>
    </source>
</evidence>
<evidence type="ECO:0000256" key="1">
    <source>
        <dbReference type="SAM" id="Coils"/>
    </source>
</evidence>
<reference evidence="3" key="1">
    <citation type="submission" date="2021-11" db="EMBL/GenBank/DDBJ databases">
        <title>Description of a new species Pelosinus isolated from the bottom sediments of Lake Baikal.</title>
        <authorList>
            <person name="Zakharyuk A."/>
        </authorList>
    </citation>
    <scope>NUCLEOTIDE SEQUENCE</scope>
    <source>
        <strain evidence="3">Bkl1</strain>
    </source>
</reference>
<dbReference type="RefSeq" id="WP_229537302.1">
    <property type="nucleotide sequence ID" value="NZ_JAJHJB010000065.1"/>
</dbReference>
<keyword evidence="1" id="KW-0175">Coiled coil</keyword>